<sequence length="124" mass="14508">MPSLIPEILFEIGKKLVKDGKSDAVIKYAFSGKEQLKTMKNVFASVSFLEFNETHYSIGWNDKSCCKFELNNDKPNSKFLMDNIGNSVINLEINRPFTILFRVMYRPIFQKIKAAKRKFFFFFD</sequence>
<keyword evidence="1" id="KW-1185">Reference proteome</keyword>
<reference evidence="2" key="1">
    <citation type="submission" date="2022-11" db="UniProtKB">
        <authorList>
            <consortium name="WormBaseParasite"/>
        </authorList>
    </citation>
    <scope>IDENTIFICATION</scope>
</reference>
<evidence type="ECO:0000313" key="1">
    <source>
        <dbReference type="Proteomes" id="UP000887578"/>
    </source>
</evidence>
<dbReference type="Proteomes" id="UP000887578">
    <property type="component" value="Unplaced"/>
</dbReference>
<evidence type="ECO:0000313" key="2">
    <source>
        <dbReference type="WBParaSite" id="PDA_v2.g13201.t1"/>
    </source>
</evidence>
<name>A0A914PEL1_9BILA</name>
<accession>A0A914PEL1</accession>
<dbReference type="AlphaFoldDB" id="A0A914PEL1"/>
<dbReference type="WBParaSite" id="PDA_v2.g13201.t1">
    <property type="protein sequence ID" value="PDA_v2.g13201.t1"/>
    <property type="gene ID" value="PDA_v2.g13201"/>
</dbReference>
<proteinExistence type="predicted"/>
<protein>
    <submittedName>
        <fullName evidence="2">Uncharacterized protein</fullName>
    </submittedName>
</protein>
<organism evidence="1 2">
    <name type="scientific">Panagrolaimus davidi</name>
    <dbReference type="NCBI Taxonomy" id="227884"/>
    <lineage>
        <taxon>Eukaryota</taxon>
        <taxon>Metazoa</taxon>
        <taxon>Ecdysozoa</taxon>
        <taxon>Nematoda</taxon>
        <taxon>Chromadorea</taxon>
        <taxon>Rhabditida</taxon>
        <taxon>Tylenchina</taxon>
        <taxon>Panagrolaimomorpha</taxon>
        <taxon>Panagrolaimoidea</taxon>
        <taxon>Panagrolaimidae</taxon>
        <taxon>Panagrolaimus</taxon>
    </lineage>
</organism>